<dbReference type="SUPFAM" id="SSF56935">
    <property type="entry name" value="Porins"/>
    <property type="match status" value="1"/>
</dbReference>
<reference evidence="2 3" key="1">
    <citation type="submission" date="2024-04" db="EMBL/GenBank/DDBJ databases">
        <title>Novel species of the genus Ideonella isolated from streams.</title>
        <authorList>
            <person name="Lu H."/>
        </authorList>
    </citation>
    <scope>NUCLEOTIDE SEQUENCE [LARGE SCALE GENOMIC DNA]</scope>
    <source>
        <strain evidence="2 3">DXS29W</strain>
    </source>
</reference>
<dbReference type="Proteomes" id="UP001371218">
    <property type="component" value="Unassembled WGS sequence"/>
</dbReference>
<protein>
    <recommendedName>
        <fullName evidence="4">Outer membrane beta-barrel protein</fullName>
    </recommendedName>
</protein>
<gene>
    <name evidence="2" type="ORF">AACH06_07575</name>
</gene>
<evidence type="ECO:0000256" key="1">
    <source>
        <dbReference type="SAM" id="SignalP"/>
    </source>
</evidence>
<keyword evidence="3" id="KW-1185">Reference proteome</keyword>
<sequence length="420" mass="45677">MTGTSSFRTRFTVQLLAAAAAGGLAGAAQAQSEPPPGVGTASSAQPISIGASQSLIHESNLFRAERDEEADWISTTALNFALDQQLGRQRLKGTAALQANRYREHDELNNTGHEVGLQLDWETIANLSGALGVQSARHQYRYGLDSTTPSDGRNIESTQSGFFQARLGGLGEWALQAGGEALRREYSADAFAKLNDLSQWSVQGGVGYRPSPDLGTTLLGRYTRISRPDSDLGFGDDVARRDIELGLVWQASGASRFDVRLTRSEEKHSVLEDRQFWTGGVAWDWMPSAKLRLRTQFLRDTEGGSGNVASPEATMPVASAGDQLRDAFLWSAQWAATAKINVVGSAQWSKRRFTEQVAGTSLEDRTTAFALGLRYSPLRALDMGCDLGHQTREVSGESASALTRPYDSMTAGCKLEFWFR</sequence>
<evidence type="ECO:0000313" key="2">
    <source>
        <dbReference type="EMBL" id="MEK8030684.1"/>
    </source>
</evidence>
<comment type="caution">
    <text evidence="2">The sequence shown here is derived from an EMBL/GenBank/DDBJ whole genome shotgun (WGS) entry which is preliminary data.</text>
</comment>
<dbReference type="EMBL" id="JBBUTG010000003">
    <property type="protein sequence ID" value="MEK8030684.1"/>
    <property type="molecule type" value="Genomic_DNA"/>
</dbReference>
<evidence type="ECO:0008006" key="4">
    <source>
        <dbReference type="Google" id="ProtNLM"/>
    </source>
</evidence>
<dbReference type="RefSeq" id="WP_341425044.1">
    <property type="nucleotide sequence ID" value="NZ_JBBUTG010000003.1"/>
</dbReference>
<feature type="chain" id="PRO_5047181820" description="Outer membrane beta-barrel protein" evidence="1">
    <location>
        <begin position="31"/>
        <end position="420"/>
    </location>
</feature>
<accession>A0ABU9BL42</accession>
<feature type="signal peptide" evidence="1">
    <location>
        <begin position="1"/>
        <end position="30"/>
    </location>
</feature>
<proteinExistence type="predicted"/>
<evidence type="ECO:0000313" key="3">
    <source>
        <dbReference type="Proteomes" id="UP001371218"/>
    </source>
</evidence>
<organism evidence="2 3">
    <name type="scientific">Ideonella lacteola</name>
    <dbReference type="NCBI Taxonomy" id="2984193"/>
    <lineage>
        <taxon>Bacteria</taxon>
        <taxon>Pseudomonadati</taxon>
        <taxon>Pseudomonadota</taxon>
        <taxon>Betaproteobacteria</taxon>
        <taxon>Burkholderiales</taxon>
        <taxon>Sphaerotilaceae</taxon>
        <taxon>Ideonella</taxon>
    </lineage>
</organism>
<name>A0ABU9BL42_9BURK</name>
<keyword evidence="1" id="KW-0732">Signal</keyword>